<evidence type="ECO:0000313" key="1">
    <source>
        <dbReference type="EMBL" id="MPL99455.1"/>
    </source>
</evidence>
<dbReference type="InterPro" id="IPR011204">
    <property type="entry name" value="Virulence_RhuM-like"/>
</dbReference>
<dbReference type="EMBL" id="VSSQ01000667">
    <property type="protein sequence ID" value="MPL99455.1"/>
    <property type="molecule type" value="Genomic_DNA"/>
</dbReference>
<name>A0A644W6Q4_9ZZZZ</name>
<comment type="caution">
    <text evidence="1">The sequence shown here is derived from an EMBL/GenBank/DDBJ whole genome shotgun (WGS) entry which is preliminary data.</text>
</comment>
<dbReference type="PANTHER" id="PTHR35810:SF1">
    <property type="entry name" value="CYTOPLASMIC PROTEIN"/>
    <property type="match status" value="1"/>
</dbReference>
<proteinExistence type="predicted"/>
<evidence type="ECO:0008006" key="2">
    <source>
        <dbReference type="Google" id="ProtNLM"/>
    </source>
</evidence>
<dbReference type="PANTHER" id="PTHR35810">
    <property type="entry name" value="CYTOPLASMIC PROTEIN-RELATED"/>
    <property type="match status" value="1"/>
</dbReference>
<protein>
    <recommendedName>
        <fullName evidence="2">Bro-N domain-containing protein</fullName>
    </recommendedName>
</protein>
<dbReference type="AlphaFoldDB" id="A0A644W6Q4"/>
<gene>
    <name evidence="1" type="ORF">SDC9_45673</name>
</gene>
<organism evidence="1">
    <name type="scientific">bioreactor metagenome</name>
    <dbReference type="NCBI Taxonomy" id="1076179"/>
    <lineage>
        <taxon>unclassified sequences</taxon>
        <taxon>metagenomes</taxon>
        <taxon>ecological metagenomes</taxon>
    </lineage>
</organism>
<accession>A0A644W6Q4</accession>
<reference evidence="1" key="1">
    <citation type="submission" date="2019-08" db="EMBL/GenBank/DDBJ databases">
        <authorList>
            <person name="Kucharzyk K."/>
            <person name="Murdoch R.W."/>
            <person name="Higgins S."/>
            <person name="Loffler F."/>
        </authorList>
    </citation>
    <scope>NUCLEOTIDE SEQUENCE</scope>
</reference>
<sequence length="266" mass="31059">MSNEIEIFRSSDNKIELKVKFDSDTVWLSQEQIIVLFERDQSVISRHINNIFKEKELDRKSNMQKMHIPFSDKPVAFYSLDVIISVGYRVKSLRGTQFRQWATARLKDYLVQGYAINEKRLQQKQQEVEFLKTGLRIVSRAIEQAADEQEQEVFRQFARGLALLDDYDHEALDKKGHTLKKTVYPGFDDYMELIRLMYSGFKSSVFAMPKDESFHSSINQIKQSFNGKELYPSIEEKAANLLYLITKTTPLLTATSESQPHAFYIF</sequence>
<dbReference type="Pfam" id="PF13310">
    <property type="entry name" value="Virulence_RhuM"/>
    <property type="match status" value="1"/>
</dbReference>